<proteinExistence type="predicted"/>
<keyword evidence="2" id="KW-1185">Reference proteome</keyword>
<evidence type="ECO:0008006" key="3">
    <source>
        <dbReference type="Google" id="ProtNLM"/>
    </source>
</evidence>
<dbReference type="RefSeq" id="WP_116678570.1">
    <property type="nucleotide sequence ID" value="NZ_JBGYVJ010000154.1"/>
</dbReference>
<evidence type="ECO:0000313" key="2">
    <source>
        <dbReference type="Proteomes" id="UP000245462"/>
    </source>
</evidence>
<sequence length="125" mass="14944">MTQKEFEALYENNWSEWKKFPNPDKKEYLFAPFGPGVYQLRHSSFDHDCPEEFILFGSGKNVAFRMSSLLPKPKGEGTRKNKEKREYILENIDRIEYRTIAFEHKEEARVFEKYVKGKESYIFST</sequence>
<protein>
    <recommendedName>
        <fullName evidence="3">GIY-YIG domain-containing protein</fullName>
    </recommendedName>
</protein>
<dbReference type="AlphaFoldDB" id="A0A2U1FPH2"/>
<dbReference type="EMBL" id="QEKY01000002">
    <property type="protein sequence ID" value="PVZ14081.1"/>
    <property type="molecule type" value="Genomic_DNA"/>
</dbReference>
<dbReference type="Proteomes" id="UP000245462">
    <property type="component" value="Unassembled WGS sequence"/>
</dbReference>
<dbReference type="OrthoDB" id="1073296at2"/>
<evidence type="ECO:0000313" key="1">
    <source>
        <dbReference type="EMBL" id="PVZ14081.1"/>
    </source>
</evidence>
<reference evidence="1 2" key="1">
    <citation type="submission" date="2018-04" db="EMBL/GenBank/DDBJ databases">
        <title>Genomic Encyclopedia of Type Strains, Phase IV (KMG-IV): sequencing the most valuable type-strain genomes for metagenomic binning, comparative biology and taxonomic classification.</title>
        <authorList>
            <person name="Goeker M."/>
        </authorList>
    </citation>
    <scope>NUCLEOTIDE SEQUENCE [LARGE SCALE GENOMIC DNA]</scope>
    <source>
        <strain evidence="1 2">DSM 28520</strain>
    </source>
</reference>
<dbReference type="GeneID" id="94550016"/>
<name>A0A2U1FPH2_9PORP</name>
<comment type="caution">
    <text evidence="1">The sequence shown here is derived from an EMBL/GenBank/DDBJ whole genome shotgun (WGS) entry which is preliminary data.</text>
</comment>
<accession>A0A2U1FPH2</accession>
<organism evidence="1 2">
    <name type="scientific">Porphyromonas loveana</name>
    <dbReference type="NCBI Taxonomy" id="1884669"/>
    <lineage>
        <taxon>Bacteria</taxon>
        <taxon>Pseudomonadati</taxon>
        <taxon>Bacteroidota</taxon>
        <taxon>Bacteroidia</taxon>
        <taxon>Bacteroidales</taxon>
        <taxon>Porphyromonadaceae</taxon>
        <taxon>Porphyromonas</taxon>
    </lineage>
</organism>
<gene>
    <name evidence="1" type="ORF">C7382_102125</name>
</gene>